<keyword evidence="11" id="KW-1185">Reference proteome</keyword>
<evidence type="ECO:0000256" key="6">
    <source>
        <dbReference type="ARBA" id="ARBA00023136"/>
    </source>
</evidence>
<comment type="subcellular location">
    <subcellularLocation>
        <location evidence="1">Cell membrane</location>
        <topology evidence="1">Multi-pass membrane protein</topology>
    </subcellularLocation>
</comment>
<feature type="transmembrane region" description="Helical" evidence="7">
    <location>
        <begin position="125"/>
        <end position="143"/>
    </location>
</feature>
<dbReference type="InterPro" id="IPR025383">
    <property type="entry name" value="MrpA_C/MbhD"/>
</dbReference>
<feature type="transmembrane region" description="Helical" evidence="7">
    <location>
        <begin position="284"/>
        <end position="304"/>
    </location>
</feature>
<feature type="domain" description="MrpA C-terminal/MbhD" evidence="9">
    <location>
        <begin position="13"/>
        <end position="78"/>
    </location>
</feature>
<evidence type="ECO:0000256" key="7">
    <source>
        <dbReference type="SAM" id="Phobius"/>
    </source>
</evidence>
<dbReference type="InterPro" id="IPR007182">
    <property type="entry name" value="MnhB"/>
</dbReference>
<dbReference type="EMBL" id="FOSN01000006">
    <property type="protein sequence ID" value="SFK35828.1"/>
    <property type="molecule type" value="Genomic_DNA"/>
</dbReference>
<feature type="transmembrane region" description="Helical" evidence="7">
    <location>
        <begin position="257"/>
        <end position="277"/>
    </location>
</feature>
<feature type="domain" description="Na+/H+ antiporter MnhB subunit-related protein" evidence="8">
    <location>
        <begin position="189"/>
        <end position="286"/>
    </location>
</feature>
<dbReference type="AlphaFoldDB" id="A0A1I3YVF4"/>
<evidence type="ECO:0000259" key="9">
    <source>
        <dbReference type="Pfam" id="PF13244"/>
    </source>
</evidence>
<organism evidence="10 11">
    <name type="scientific">Methylocapsa palsarum</name>
    <dbReference type="NCBI Taxonomy" id="1612308"/>
    <lineage>
        <taxon>Bacteria</taxon>
        <taxon>Pseudomonadati</taxon>
        <taxon>Pseudomonadota</taxon>
        <taxon>Alphaproteobacteria</taxon>
        <taxon>Hyphomicrobiales</taxon>
        <taxon>Beijerinckiaceae</taxon>
        <taxon>Methylocapsa</taxon>
    </lineage>
</organism>
<dbReference type="OrthoDB" id="4962908at2"/>
<evidence type="ECO:0000256" key="5">
    <source>
        <dbReference type="ARBA" id="ARBA00022989"/>
    </source>
</evidence>
<evidence type="ECO:0000256" key="3">
    <source>
        <dbReference type="ARBA" id="ARBA00022475"/>
    </source>
</evidence>
<dbReference type="InterPro" id="IPR050622">
    <property type="entry name" value="CPA3_antiporter_subunitB"/>
</dbReference>
<dbReference type="Pfam" id="PF04039">
    <property type="entry name" value="MnhB"/>
    <property type="match status" value="1"/>
</dbReference>
<accession>A0A1I3YVF4</accession>
<dbReference type="GO" id="GO:0005886">
    <property type="term" value="C:plasma membrane"/>
    <property type="evidence" value="ECO:0007669"/>
    <property type="project" value="UniProtKB-SubCell"/>
</dbReference>
<evidence type="ECO:0000256" key="1">
    <source>
        <dbReference type="ARBA" id="ARBA00004651"/>
    </source>
</evidence>
<feature type="transmembrane region" description="Helical" evidence="7">
    <location>
        <begin position="92"/>
        <end position="113"/>
    </location>
</feature>
<evidence type="ECO:0000256" key="4">
    <source>
        <dbReference type="ARBA" id="ARBA00022692"/>
    </source>
</evidence>
<name>A0A1I3YVF4_9HYPH</name>
<proteinExistence type="inferred from homology"/>
<dbReference type="Pfam" id="PF13244">
    <property type="entry name" value="MbhD"/>
    <property type="match status" value="1"/>
</dbReference>
<protein>
    <submittedName>
        <fullName evidence="10">Domain related to MnhB subunit of Na+/H+ antiporter</fullName>
    </submittedName>
</protein>
<dbReference type="STRING" id="1612308.SAMN05444581_106216"/>
<dbReference type="PANTHER" id="PTHR33932">
    <property type="entry name" value="NA(+)/H(+) ANTIPORTER SUBUNIT B"/>
    <property type="match status" value="1"/>
</dbReference>
<feature type="transmembrane region" description="Helical" evidence="7">
    <location>
        <begin position="155"/>
        <end position="176"/>
    </location>
</feature>
<feature type="transmembrane region" description="Helical" evidence="7">
    <location>
        <begin position="217"/>
        <end position="237"/>
    </location>
</feature>
<sequence>MTVVNALDIGLAALVLALAAWTVAAREAFAAAVGYVAYGLLLSLVWVRLFAVDVALTEAAIGSGVTGVLLIRAAARLRGATPALDEPLAPPLRFLAGVLCAMVAGALAATVLLMPDPAPTLAPQAVGNLPSTGLGNAVTAVLISYRAFDTMLEKVVLVLAVVGVWSLAPDACWGGSPGAPRPARPEAALAFLAQVLPPLGIVVGIHIFWVGADEPGGAFQGGAILAAMWMITMMAGLTEAPPVSSTRLRLVLVSGPAVFLAIGLAGVVIAGGFLAYPSGSAKPLILFIEAFMTLTIAATLPMLVAGPPEQPPQP</sequence>
<evidence type="ECO:0000313" key="11">
    <source>
        <dbReference type="Proteomes" id="UP000198755"/>
    </source>
</evidence>
<keyword evidence="4 7" id="KW-0812">Transmembrane</keyword>
<dbReference type="Proteomes" id="UP000198755">
    <property type="component" value="Unassembled WGS sequence"/>
</dbReference>
<feature type="transmembrane region" description="Helical" evidence="7">
    <location>
        <begin position="46"/>
        <end position="71"/>
    </location>
</feature>
<dbReference type="RefSeq" id="WP_091681284.1">
    <property type="nucleotide sequence ID" value="NZ_FOSN01000006.1"/>
</dbReference>
<keyword evidence="3" id="KW-1003">Cell membrane</keyword>
<reference evidence="10 11" key="1">
    <citation type="submission" date="2016-10" db="EMBL/GenBank/DDBJ databases">
        <authorList>
            <person name="de Groot N.N."/>
        </authorList>
    </citation>
    <scope>NUCLEOTIDE SEQUENCE [LARGE SCALE GENOMIC DNA]</scope>
    <source>
        <strain evidence="10 11">NE2</strain>
    </source>
</reference>
<comment type="similarity">
    <text evidence="2">Belongs to the CPA3 antiporters (TC 2.A.63) subunit B family.</text>
</comment>
<dbReference type="PANTHER" id="PTHR33932:SF4">
    <property type="entry name" value="NA(+)_H(+) ANTIPORTER SUBUNIT B"/>
    <property type="match status" value="1"/>
</dbReference>
<keyword evidence="6 7" id="KW-0472">Membrane</keyword>
<gene>
    <name evidence="10" type="ORF">SAMN05444581_106216</name>
</gene>
<keyword evidence="5 7" id="KW-1133">Transmembrane helix</keyword>
<feature type="transmembrane region" description="Helical" evidence="7">
    <location>
        <begin position="188"/>
        <end position="210"/>
    </location>
</feature>
<evidence type="ECO:0000313" key="10">
    <source>
        <dbReference type="EMBL" id="SFK35828.1"/>
    </source>
</evidence>
<evidence type="ECO:0000259" key="8">
    <source>
        <dbReference type="Pfam" id="PF04039"/>
    </source>
</evidence>
<evidence type="ECO:0000256" key="2">
    <source>
        <dbReference type="ARBA" id="ARBA00009425"/>
    </source>
</evidence>